<evidence type="ECO:0000313" key="3">
    <source>
        <dbReference type="EMBL" id="NHO32135.1"/>
    </source>
</evidence>
<evidence type="ECO:0008006" key="5">
    <source>
        <dbReference type="Google" id="ProtNLM"/>
    </source>
</evidence>
<accession>A0ABX0K883</accession>
<feature type="transmembrane region" description="Helical" evidence="2">
    <location>
        <begin position="29"/>
        <end position="57"/>
    </location>
</feature>
<keyword evidence="2" id="KW-0812">Transmembrane</keyword>
<dbReference type="InterPro" id="IPR052894">
    <property type="entry name" value="AsmA-related"/>
</dbReference>
<dbReference type="EMBL" id="WOSW01000007">
    <property type="protein sequence ID" value="NHO32135.1"/>
    <property type="molecule type" value="Genomic_DNA"/>
</dbReference>
<dbReference type="RefSeq" id="WP_173576668.1">
    <property type="nucleotide sequence ID" value="NZ_WOSW01000007.1"/>
</dbReference>
<feature type="region of interest" description="Disordered" evidence="1">
    <location>
        <begin position="1"/>
        <end position="21"/>
    </location>
</feature>
<dbReference type="PANTHER" id="PTHR30441:SF8">
    <property type="entry name" value="DUF748 DOMAIN-CONTAINING PROTEIN"/>
    <property type="match status" value="1"/>
</dbReference>
<keyword evidence="4" id="KW-1185">Reference proteome</keyword>
<name>A0ABX0K883_9PROT</name>
<evidence type="ECO:0000313" key="4">
    <source>
        <dbReference type="Proteomes" id="UP000615326"/>
    </source>
</evidence>
<keyword evidence="2" id="KW-0472">Membrane</keyword>
<sequence length="1112" mass="118208">MSDPGQAGLVPPPLSAPPEQAGKKRSGRLLISLVAAFGIVIGLPVLACLSLLVAMMFGPVNVTPVLRPFLPLVIIDGARGEPPRGRLDVAQARLRWPGLWDGFGSPVLLELDDVRILDSQGHVADQIASGAIALDAFPLLHGAIAATDLRIRGAHVQLRRDASGAVDLDLPGRPSDTKGGGPDIDPSKLRRLLLADTHITLADEALHTRWTIDPLEAALTPVSVKRRRGLSGTLAVGLSATPDQGDAAHPFRTKLTATGALAQDGALIWHITLDPMTPSALSAALPALDAVRAPVGLDATVTLRSGRAAHLMMPREITATLSLGQGQVVAAGSPLLTEQGTAGLHLLLDDRQPQAWPAHLTIGHVAIQLREPPSASPSPVLRNKTLPAETPSGLLPPPRFTASGQLDWQDIASPQKLTGTVSAALSDMPFTKLGDYWPVHAAKGARTWVSTNITAGAVQNLHITLGIGPDQTGKSSDITSVSGGLDGKAMELHWLRPIIPMEDVDAHLEFVDPRTIRIAFSNGYQPTIRTGHNVGANGTGRLTLKPGSMIISDLDKKDQIGTINIELSGDLRDQLALLAEPRLHILSRHPVPFTHPLGTALIRFMLQLPLRAHVSTDDMTLDGHAHVTHVHLGDVAMGRAVDDGTLDTSVTMHGMELAGRVLFSHIPTDVKAETDFDSVLPGQSVDHVLAHMHLTPDNVEAAGIPVGAYFYNRAELAVDYNMIKDRPDTLALDLDMYKAGIHLPVWSKAPAVPARAHAMLYIDGGRLQSAQEINAVAPDLNLNGEVVFRPNAPPELLLPNFRVSRSAGSAQLTIPLGASSPIAVNVQARTLDLTPLVQGKPKEDAPTTIHVPEAASGRIKGPPGRPWLINVTADTLWYSKDRALGGVKASLDHNGVRLNRLHFSMTTPTPASATIEPAGSIRRLTADVPDFGTLLNRLNVTNMLSGGHARFEGRFDDARADAPFRGKLAVSPFLITKAPEALQVVRNLSIYGWLNSKNQSQFEVQRFEMPVSFADGVLHIRDGQAGNGALGATLEGPINLDKGTLDLSGTIVPAFAVNALPGGLPAIGRLFAPEKGGGFLAVKFDINGKLDDPSFSVSPFTIFLPGVLRKIF</sequence>
<organism evidence="3 4">
    <name type="scientific">Acetobacter fallax</name>
    <dbReference type="NCBI Taxonomy" id="1737473"/>
    <lineage>
        <taxon>Bacteria</taxon>
        <taxon>Pseudomonadati</taxon>
        <taxon>Pseudomonadota</taxon>
        <taxon>Alphaproteobacteria</taxon>
        <taxon>Acetobacterales</taxon>
        <taxon>Acetobacteraceae</taxon>
        <taxon>Acetobacter</taxon>
    </lineage>
</organism>
<protein>
    <recommendedName>
        <fullName evidence="5">AsmA-like C-terminal domain-containing protein</fullName>
    </recommendedName>
</protein>
<dbReference type="Proteomes" id="UP000615326">
    <property type="component" value="Unassembled WGS sequence"/>
</dbReference>
<comment type="caution">
    <text evidence="3">The sequence shown here is derived from an EMBL/GenBank/DDBJ whole genome shotgun (WGS) entry which is preliminary data.</text>
</comment>
<gene>
    <name evidence="3" type="ORF">GOB84_06070</name>
</gene>
<evidence type="ECO:0000256" key="1">
    <source>
        <dbReference type="SAM" id="MobiDB-lite"/>
    </source>
</evidence>
<dbReference type="PANTHER" id="PTHR30441">
    <property type="entry name" value="DUF748 DOMAIN-CONTAINING PROTEIN"/>
    <property type="match status" value="1"/>
</dbReference>
<proteinExistence type="predicted"/>
<reference evidence="3 4" key="1">
    <citation type="journal article" date="2020" name="Int. J. Syst. Evol. Microbiol.">
        <title>Novel acetic acid bacteria from cider fermentations: Acetobacter conturbans sp. nov. and Acetobacter fallax sp. nov.</title>
        <authorList>
            <person name="Sombolestani A.S."/>
            <person name="Cleenwerck I."/>
            <person name="Cnockaert M."/>
            <person name="Borremans W."/>
            <person name="Wieme A.D."/>
            <person name="De Vuyst L."/>
            <person name="Vandamme P."/>
        </authorList>
    </citation>
    <scope>NUCLEOTIDE SEQUENCE [LARGE SCALE GENOMIC DNA]</scope>
    <source>
        <strain evidence="3 4">LMG 1637</strain>
    </source>
</reference>
<evidence type="ECO:0000256" key="2">
    <source>
        <dbReference type="SAM" id="Phobius"/>
    </source>
</evidence>
<keyword evidence="2" id="KW-1133">Transmembrane helix</keyword>